<gene>
    <name evidence="2" type="ORF">BD310DRAFT_951250</name>
    <name evidence="1" type="ORF">BD311DRAFT_665172</name>
</gene>
<accession>A0A4Q9MMU6</accession>
<dbReference type="EMBL" id="ML143431">
    <property type="protein sequence ID" value="TBU27491.1"/>
    <property type="molecule type" value="Genomic_DNA"/>
</dbReference>
<sequence>MSEDHQHKWQKLFLDGSGAVRHRYKYVVLDSSERLYAFGQCLTPQLAHLELEYNAYEGEHDLLRHREVAFPLLTSLKVHRYRAINNP</sequence>
<protein>
    <submittedName>
        <fullName evidence="1">Uncharacterized protein</fullName>
    </submittedName>
</protein>
<reference evidence="1 3" key="1">
    <citation type="submission" date="2019-01" db="EMBL/GenBank/DDBJ databases">
        <title>Draft genome sequences of three monokaryotic isolates of the white-rot basidiomycete fungus Dichomitus squalens.</title>
        <authorList>
            <consortium name="DOE Joint Genome Institute"/>
            <person name="Lopez S.C."/>
            <person name="Andreopoulos B."/>
            <person name="Pangilinan J."/>
            <person name="Lipzen A."/>
            <person name="Riley R."/>
            <person name="Ahrendt S."/>
            <person name="Ng V."/>
            <person name="Barry K."/>
            <person name="Daum C."/>
            <person name="Grigoriev I.V."/>
            <person name="Hilden K.S."/>
            <person name="Makela M.R."/>
            <person name="de Vries R.P."/>
        </authorList>
    </citation>
    <scope>NUCLEOTIDE SEQUENCE [LARGE SCALE GENOMIC DNA]</scope>
    <source>
        <strain evidence="2 3">CBS 464.89</strain>
        <strain evidence="1">OM18370.1</strain>
    </source>
</reference>
<dbReference type="Proteomes" id="UP000292957">
    <property type="component" value="Unassembled WGS sequence"/>
</dbReference>
<evidence type="ECO:0000313" key="2">
    <source>
        <dbReference type="EMBL" id="TBU54760.1"/>
    </source>
</evidence>
<dbReference type="AlphaFoldDB" id="A0A4Q9MMU6"/>
<name>A0A4Q9MMU6_9APHY</name>
<keyword evidence="3" id="KW-1185">Reference proteome</keyword>
<evidence type="ECO:0000313" key="1">
    <source>
        <dbReference type="EMBL" id="TBU27491.1"/>
    </source>
</evidence>
<evidence type="ECO:0000313" key="3">
    <source>
        <dbReference type="Proteomes" id="UP000292082"/>
    </source>
</evidence>
<proteinExistence type="predicted"/>
<dbReference type="Proteomes" id="UP000292082">
    <property type="component" value="Unassembled WGS sequence"/>
</dbReference>
<organism evidence="1">
    <name type="scientific">Dichomitus squalens</name>
    <dbReference type="NCBI Taxonomy" id="114155"/>
    <lineage>
        <taxon>Eukaryota</taxon>
        <taxon>Fungi</taxon>
        <taxon>Dikarya</taxon>
        <taxon>Basidiomycota</taxon>
        <taxon>Agaricomycotina</taxon>
        <taxon>Agaricomycetes</taxon>
        <taxon>Polyporales</taxon>
        <taxon>Polyporaceae</taxon>
        <taxon>Dichomitus</taxon>
    </lineage>
</organism>
<dbReference type="EMBL" id="ML145182">
    <property type="protein sequence ID" value="TBU54760.1"/>
    <property type="molecule type" value="Genomic_DNA"/>
</dbReference>
<dbReference type="OrthoDB" id="2799179at2759"/>